<reference evidence="2 3" key="1">
    <citation type="journal article" date="2011" name="Genome Biol.">
        <title>Comparative genome sequence analysis underscores mycoparasitism as the ancestral life style of Trichoderma.</title>
        <authorList>
            <person name="Kubicek C.P."/>
            <person name="Herrera-Estrella A."/>
            <person name="Seidl-Seiboth V."/>
            <person name="Martinez D.A."/>
            <person name="Druzhinina I.S."/>
            <person name="Thon M."/>
            <person name="Zeilinger S."/>
            <person name="Casas-Flores S."/>
            <person name="Horwitz B.A."/>
            <person name="Mukherjee P.K."/>
            <person name="Mukherjee M."/>
            <person name="Kredics L."/>
            <person name="Alcaraz L.D."/>
            <person name="Aerts A."/>
            <person name="Antal Z."/>
            <person name="Atanasova L."/>
            <person name="Cervantes-Badillo M.G."/>
            <person name="Challacombe J."/>
            <person name="Chertkov O."/>
            <person name="McCluskey K."/>
            <person name="Coulpier F."/>
            <person name="Deshpande N."/>
            <person name="von Doehren H."/>
            <person name="Ebbole D.J."/>
            <person name="Esquivel-Naranjo E.U."/>
            <person name="Fekete E."/>
            <person name="Flipphi M."/>
            <person name="Glaser F."/>
            <person name="Gomez-Rodriguez E.Y."/>
            <person name="Gruber S."/>
            <person name="Han C."/>
            <person name="Henrissat B."/>
            <person name="Hermosa R."/>
            <person name="Hernandez-Onate M."/>
            <person name="Karaffa L."/>
            <person name="Kosti I."/>
            <person name="Le Crom S."/>
            <person name="Lindquist E."/>
            <person name="Lucas S."/>
            <person name="Luebeck M."/>
            <person name="Luebeck P.S."/>
            <person name="Margeot A."/>
            <person name="Metz B."/>
            <person name="Misra M."/>
            <person name="Nevalainen H."/>
            <person name="Omann M."/>
            <person name="Packer N."/>
            <person name="Perrone G."/>
            <person name="Uresti-Rivera E.E."/>
            <person name="Salamov A."/>
            <person name="Schmoll M."/>
            <person name="Seiboth B."/>
            <person name="Shapiro H."/>
            <person name="Sukno S."/>
            <person name="Tamayo-Ramos J.A."/>
            <person name="Tisch D."/>
            <person name="Wiest A."/>
            <person name="Wilkinson H.H."/>
            <person name="Zhang M."/>
            <person name="Coutinho P.M."/>
            <person name="Kenerley C.M."/>
            <person name="Monte E."/>
            <person name="Baker S.E."/>
            <person name="Grigoriev I.V."/>
        </authorList>
    </citation>
    <scope>NUCLEOTIDE SEQUENCE [LARGE SCALE GENOMIC DNA]</scope>
    <source>
        <strain evidence="3">Gv29-8 / FGSC 10586</strain>
    </source>
</reference>
<dbReference type="HOGENOM" id="CLU_2333875_0_0_1"/>
<dbReference type="OrthoDB" id="5125452at2759"/>
<dbReference type="OMA" id="TQESNTC"/>
<accession>G9MGV4</accession>
<keyword evidence="1" id="KW-0472">Membrane</keyword>
<feature type="transmembrane region" description="Helical" evidence="1">
    <location>
        <begin position="41"/>
        <end position="64"/>
    </location>
</feature>
<evidence type="ECO:0000313" key="2">
    <source>
        <dbReference type="EMBL" id="EHK25949.1"/>
    </source>
</evidence>
<comment type="caution">
    <text evidence="2">The sequence shown here is derived from an EMBL/GenBank/DDBJ whole genome shotgun (WGS) entry which is preliminary data.</text>
</comment>
<keyword evidence="3" id="KW-1185">Reference proteome</keyword>
<dbReference type="eggNOG" id="ENOG502R6AQ">
    <property type="taxonomic scope" value="Eukaryota"/>
</dbReference>
<protein>
    <submittedName>
        <fullName evidence="2">Uncharacterized protein</fullName>
    </submittedName>
</protein>
<evidence type="ECO:0000256" key="1">
    <source>
        <dbReference type="SAM" id="Phobius"/>
    </source>
</evidence>
<keyword evidence="1" id="KW-0812">Transmembrane</keyword>
<dbReference type="RefSeq" id="XP_013960166.1">
    <property type="nucleotide sequence ID" value="XM_014104691.1"/>
</dbReference>
<dbReference type="AlphaFoldDB" id="G9MGV4"/>
<dbReference type="InParanoid" id="G9MGV4"/>
<sequence length="109" mass="12520">MATAFRRSIEQLDSFTKLLTTRCVDTQENNTCEKPAAHTQIVVAVVVTTGLLLFGSALFVLVWLHLRRRQIDKLEDASDPFELAAYGIEQTAAQKQRRRDRLRMIFGRR</sequence>
<dbReference type="GeneID" id="25793490"/>
<name>G9MGV4_HYPVG</name>
<dbReference type="EMBL" id="ABDF02000002">
    <property type="protein sequence ID" value="EHK25949.1"/>
    <property type="molecule type" value="Genomic_DNA"/>
</dbReference>
<dbReference type="VEuPathDB" id="FungiDB:TRIVIDRAFT_36003"/>
<organism evidence="2 3">
    <name type="scientific">Hypocrea virens (strain Gv29-8 / FGSC 10586)</name>
    <name type="common">Gliocladium virens</name>
    <name type="synonym">Trichoderma virens</name>
    <dbReference type="NCBI Taxonomy" id="413071"/>
    <lineage>
        <taxon>Eukaryota</taxon>
        <taxon>Fungi</taxon>
        <taxon>Dikarya</taxon>
        <taxon>Ascomycota</taxon>
        <taxon>Pezizomycotina</taxon>
        <taxon>Sordariomycetes</taxon>
        <taxon>Hypocreomycetidae</taxon>
        <taxon>Hypocreales</taxon>
        <taxon>Hypocreaceae</taxon>
        <taxon>Trichoderma</taxon>
    </lineage>
</organism>
<keyword evidence="1" id="KW-1133">Transmembrane helix</keyword>
<proteinExistence type="predicted"/>
<gene>
    <name evidence="2" type="ORF">TRIVIDRAFT_36003</name>
</gene>
<evidence type="ECO:0000313" key="3">
    <source>
        <dbReference type="Proteomes" id="UP000007115"/>
    </source>
</evidence>
<dbReference type="Proteomes" id="UP000007115">
    <property type="component" value="Unassembled WGS sequence"/>
</dbReference>